<evidence type="ECO:0000259" key="5">
    <source>
        <dbReference type="Pfam" id="PF22780"/>
    </source>
</evidence>
<dbReference type="InterPro" id="IPR036188">
    <property type="entry name" value="FAD/NAD-bd_sf"/>
</dbReference>
<evidence type="ECO:0000256" key="3">
    <source>
        <dbReference type="ARBA" id="ARBA00022827"/>
    </source>
</evidence>
<dbReference type="InterPro" id="IPR023166">
    <property type="entry name" value="BaiN-like_dom_sf"/>
</dbReference>
<keyword evidence="2" id="KW-0285">Flavoprotein</keyword>
<organism evidence="6">
    <name type="scientific">uncultured organism</name>
    <dbReference type="NCBI Taxonomy" id="155900"/>
    <lineage>
        <taxon>unclassified sequences</taxon>
        <taxon>environmental samples</taxon>
    </lineage>
</organism>
<dbReference type="InterPro" id="IPR004792">
    <property type="entry name" value="BaiN-like"/>
</dbReference>
<accession>A0A5B8RA63</accession>
<dbReference type="PRINTS" id="PR00411">
    <property type="entry name" value="PNDRDTASEI"/>
</dbReference>
<feature type="domain" description="RsdA/BaiN/AoA(So)-like Rossmann fold-like" evidence="4">
    <location>
        <begin position="22"/>
        <end position="406"/>
    </location>
</feature>
<sequence>MAAFRVECAPMTQTVDREQHWDVVIIGAGAAGLMCAIEAGRRGRRVLVLDHANRVGKKILMSGGGRCNFTNMYSGPEHFLSANPHFMKSALSRFTPWDFIALVERHGVAYHEKKLGQLFCDRSSKDIVALLLEECDAADVTVRTKAPVHDIRTGEPHALDTAVGAVTCASLVIATGGYSIPKMGATGFGIDFARSLGIAVQPTRAALVPVILDARTRERLGDLAGVSLDTETAAGGATFRENILFTHRGLSGPSVLQASSYWQPGGPLEIDLFPGLDLAAHIREVRARRPGLALRTLLAERLTRRVARRWCELWCPDRPLGELGDADIDAVVRACQPWTVWPEGTEGYRTAEVTLGGVDTAALSSKTMACRDHPGVYFIGEVVDVTGHLGGHNFQWAWASGHAAGQHV</sequence>
<dbReference type="SUPFAM" id="SSF160996">
    <property type="entry name" value="HI0933 insert domain-like"/>
    <property type="match status" value="1"/>
</dbReference>
<dbReference type="PRINTS" id="PR00368">
    <property type="entry name" value="FADPNR"/>
</dbReference>
<protein>
    <submittedName>
        <fullName evidence="6">Uncharacterized protein</fullName>
    </submittedName>
</protein>
<dbReference type="Pfam" id="PF03486">
    <property type="entry name" value="HI0933_like"/>
    <property type="match status" value="1"/>
</dbReference>
<dbReference type="SMR" id="A0A5B8RA63"/>
<evidence type="ECO:0000259" key="4">
    <source>
        <dbReference type="Pfam" id="PF03486"/>
    </source>
</evidence>
<dbReference type="AlphaFoldDB" id="A0A5B8RA63"/>
<name>A0A5B8RA63_9ZZZZ</name>
<proteinExistence type="predicted"/>
<feature type="domain" description="RsdA/BaiN/AoA(So)-like insert" evidence="5">
    <location>
        <begin position="204"/>
        <end position="353"/>
    </location>
</feature>
<dbReference type="SUPFAM" id="SSF51905">
    <property type="entry name" value="FAD/NAD(P)-binding domain"/>
    <property type="match status" value="1"/>
</dbReference>
<dbReference type="PANTHER" id="PTHR42887:SF2">
    <property type="entry name" value="OS12G0638800 PROTEIN"/>
    <property type="match status" value="1"/>
</dbReference>
<evidence type="ECO:0000313" key="6">
    <source>
        <dbReference type="EMBL" id="QEA06089.1"/>
    </source>
</evidence>
<dbReference type="EMBL" id="MN079124">
    <property type="protein sequence ID" value="QEA06089.1"/>
    <property type="molecule type" value="Genomic_DNA"/>
</dbReference>
<dbReference type="Gene3D" id="2.40.30.10">
    <property type="entry name" value="Translation factors"/>
    <property type="match status" value="1"/>
</dbReference>
<gene>
    <name evidence="6" type="ORF">KBTEX_02418</name>
</gene>
<dbReference type="InterPro" id="IPR055178">
    <property type="entry name" value="RsdA/BaiN/AoA(So)-like_dom"/>
</dbReference>
<dbReference type="Gene3D" id="3.50.50.60">
    <property type="entry name" value="FAD/NAD(P)-binding domain"/>
    <property type="match status" value="1"/>
</dbReference>
<dbReference type="Gene3D" id="1.10.8.260">
    <property type="entry name" value="HI0933 insert domain-like"/>
    <property type="match status" value="1"/>
</dbReference>
<keyword evidence="3" id="KW-0274">FAD</keyword>
<dbReference type="PANTHER" id="PTHR42887">
    <property type="entry name" value="OS12G0638800 PROTEIN"/>
    <property type="match status" value="1"/>
</dbReference>
<evidence type="ECO:0000256" key="1">
    <source>
        <dbReference type="ARBA" id="ARBA00001974"/>
    </source>
</evidence>
<dbReference type="InterPro" id="IPR057661">
    <property type="entry name" value="RsdA/BaiN/AoA(So)_Rossmann"/>
</dbReference>
<comment type="cofactor">
    <cofactor evidence="1">
        <name>FAD</name>
        <dbReference type="ChEBI" id="CHEBI:57692"/>
    </cofactor>
</comment>
<dbReference type="Pfam" id="PF22780">
    <property type="entry name" value="HI0933_like_1st"/>
    <property type="match status" value="1"/>
</dbReference>
<dbReference type="NCBIfam" id="TIGR00275">
    <property type="entry name" value="aminoacetone oxidase family FAD-binding enzyme"/>
    <property type="match status" value="1"/>
</dbReference>
<evidence type="ECO:0000256" key="2">
    <source>
        <dbReference type="ARBA" id="ARBA00022630"/>
    </source>
</evidence>
<reference evidence="6" key="1">
    <citation type="submission" date="2019-06" db="EMBL/GenBank/DDBJ databases">
        <authorList>
            <person name="Murdoch R.W."/>
            <person name="Fathepure B."/>
        </authorList>
    </citation>
    <scope>NUCLEOTIDE SEQUENCE</scope>
</reference>